<reference evidence="1 2" key="1">
    <citation type="submission" date="2020-10" db="EMBL/GenBank/DDBJ databases">
        <title>Olsenella immobilis sp.nov., isolated from the mud in a fermentation cellar used for the production of Chinese strong-flavoured liquor.</title>
        <authorList>
            <person name="Lu L."/>
        </authorList>
    </citation>
    <scope>NUCLEOTIDE SEQUENCE [LARGE SCALE GENOMIC DNA]</scope>
    <source>
        <strain evidence="1 2">LZLJ-2</strain>
    </source>
</reference>
<gene>
    <name evidence="1" type="ORF">INP52_03300</name>
</gene>
<accession>A0A7S7MB88</accession>
<organism evidence="1 2">
    <name type="scientific">Thermophilibacter immobilis</name>
    <dbReference type="NCBI Taxonomy" id="2779519"/>
    <lineage>
        <taxon>Bacteria</taxon>
        <taxon>Bacillati</taxon>
        <taxon>Actinomycetota</taxon>
        <taxon>Coriobacteriia</taxon>
        <taxon>Coriobacteriales</taxon>
        <taxon>Atopobiaceae</taxon>
        <taxon>Thermophilibacter</taxon>
    </lineage>
</organism>
<dbReference type="AlphaFoldDB" id="A0A7S7MB88"/>
<dbReference type="RefSeq" id="WP_194372374.1">
    <property type="nucleotide sequence ID" value="NZ_CP063767.1"/>
</dbReference>
<sequence>MEPTICGASAFAWWRTPPLIRTLATRGWTDVPELGSSAEKALEAHVACVRELPFWRAVASVTGRPCEDASAYAVLNSSPSLSLCTDVPVDMLYTTRDNRRRAAVVHPHVWSRELPAGSLVKVHDALAVTSPAFTLLLIAATLSLPRLVMAVSELAGSFAVYEPPEPIRRLLEEMQARGELPDFGSWRPAFDRAGRLSDVWSRPALVTCDRLGALVESGSCRGVRGRGRLAEAVRLAVAGAASPFEVQTGMLLGWDEARGGEGYGGFSHNRRVALSDPARRLARRSCCYCDLYWEKQEGRDALDLECKSALHHNNETSYLSDADRAAALQLMDTEVVEATYGQLADERRFDALSHLVARKLAVSPPVRTAEFLAARRRLRKDVFIDWRALLAASPRA</sequence>
<protein>
    <submittedName>
        <fullName evidence="1">Uncharacterized protein</fullName>
    </submittedName>
</protein>
<dbReference type="KEGG" id="tio:INP52_03300"/>
<keyword evidence="2" id="KW-1185">Reference proteome</keyword>
<evidence type="ECO:0000313" key="2">
    <source>
        <dbReference type="Proteomes" id="UP000593735"/>
    </source>
</evidence>
<evidence type="ECO:0000313" key="1">
    <source>
        <dbReference type="EMBL" id="QOY61238.1"/>
    </source>
</evidence>
<name>A0A7S7MB88_9ACTN</name>
<dbReference type="Proteomes" id="UP000593735">
    <property type="component" value="Chromosome"/>
</dbReference>
<dbReference type="EMBL" id="CP063767">
    <property type="protein sequence ID" value="QOY61238.1"/>
    <property type="molecule type" value="Genomic_DNA"/>
</dbReference>
<proteinExistence type="predicted"/>